<keyword evidence="1" id="KW-0472">Membrane</keyword>
<comment type="caution">
    <text evidence="2">The sequence shown here is derived from an EMBL/GenBank/DDBJ whole genome shotgun (WGS) entry which is preliminary data.</text>
</comment>
<dbReference type="EMBL" id="JNBQ01000009">
    <property type="protein sequence ID" value="KLN34879.1"/>
    <property type="molecule type" value="Genomic_DNA"/>
</dbReference>
<feature type="transmembrane region" description="Helical" evidence="1">
    <location>
        <begin position="100"/>
        <end position="127"/>
    </location>
</feature>
<evidence type="ECO:0000313" key="2">
    <source>
        <dbReference type="EMBL" id="KLN34879.1"/>
    </source>
</evidence>
<feature type="transmembrane region" description="Helical" evidence="1">
    <location>
        <begin position="21"/>
        <end position="48"/>
    </location>
</feature>
<evidence type="ECO:0000313" key="3">
    <source>
        <dbReference type="Proteomes" id="UP000035265"/>
    </source>
</evidence>
<feature type="transmembrane region" description="Helical" evidence="1">
    <location>
        <begin position="235"/>
        <end position="257"/>
    </location>
</feature>
<proteinExistence type="predicted"/>
<feature type="transmembrane region" description="Helical" evidence="1">
    <location>
        <begin position="172"/>
        <end position="191"/>
    </location>
</feature>
<keyword evidence="1" id="KW-1133">Transmembrane helix</keyword>
<dbReference type="STRING" id="264251.FB00_10280"/>
<feature type="transmembrane region" description="Helical" evidence="1">
    <location>
        <begin position="485"/>
        <end position="506"/>
    </location>
</feature>
<organism evidence="2 3">
    <name type="scientific">Cellulosimicrobium funkei</name>
    <dbReference type="NCBI Taxonomy" id="264251"/>
    <lineage>
        <taxon>Bacteria</taxon>
        <taxon>Bacillati</taxon>
        <taxon>Actinomycetota</taxon>
        <taxon>Actinomycetes</taxon>
        <taxon>Micrococcales</taxon>
        <taxon>Promicromonosporaceae</taxon>
        <taxon>Cellulosimicrobium</taxon>
    </lineage>
</organism>
<dbReference type="PATRIC" id="fig|264251.5.peg.2095"/>
<sequence length="528" mass="54468">MVAQFVRLKLTLMGNTFRRSVWQTIGFLVGALYGLFVVGMLVVGMVVLGTDDPALAGSIMILVGALAVLGWWVIPLFAFGVDATLDPQRFVLFGIPQRRLLAGLAVAGVVSVPGIVTALAALGASFAWWRTPLAVLAALVGAVLAVALCVVGSRATTTALAPLLESRRYREVVTIAAFVPLVLVGPAFAWVGSQFGQGPVDGDAVRGMVARLAEIAAWTPFGAPWGLGAAVHDGAWGLALARLVVALVTLALAWVVWDKALARALVTPPAAVSGGRAKGLGFFSRFPATPTGAVAARTATYWLRDPRYSGSIAVVPLIPVVLLVVGGGSGSEIFLALAPFTAWILGFSISADIAYDHTAFALHVSTGVSGRADRWGRALPVLVAGGVVTLVFAVVSVAVAGRWDALPALLGLTVGTLLVATGVSSATSARLLYPVPKPGDSPFKQPQGAAMATLVAQSVAMLLVLALSLPFLVPGLVAILADLPVVGWVTLVVGVAVGVVVLLLGVRWGARAYDRRAPELLQKVMSAA</sequence>
<keyword evidence="3" id="KW-1185">Reference proteome</keyword>
<accession>A0A0H2KSP2</accession>
<protein>
    <recommendedName>
        <fullName evidence="4">Transporter</fullName>
    </recommendedName>
</protein>
<dbReference type="AlphaFoldDB" id="A0A0H2KSP2"/>
<name>A0A0H2KSP2_9MICO</name>
<dbReference type="Proteomes" id="UP000035265">
    <property type="component" value="Unassembled WGS sequence"/>
</dbReference>
<feature type="transmembrane region" description="Helical" evidence="1">
    <location>
        <begin position="308"/>
        <end position="327"/>
    </location>
</feature>
<reference evidence="2 3" key="1">
    <citation type="submission" date="2014-05" db="EMBL/GenBank/DDBJ databases">
        <title>Cellulosimicrobium funkei U11 genome.</title>
        <authorList>
            <person name="Hu C."/>
            <person name="Gong Y."/>
            <person name="Wan W."/>
            <person name="Jiang M."/>
        </authorList>
    </citation>
    <scope>NUCLEOTIDE SEQUENCE [LARGE SCALE GENOMIC DNA]</scope>
    <source>
        <strain evidence="2 3">U11</strain>
    </source>
</reference>
<evidence type="ECO:0008006" key="4">
    <source>
        <dbReference type="Google" id="ProtNLM"/>
    </source>
</evidence>
<evidence type="ECO:0000256" key="1">
    <source>
        <dbReference type="SAM" id="Phobius"/>
    </source>
</evidence>
<gene>
    <name evidence="2" type="ORF">FB00_10280</name>
</gene>
<feature type="transmembrane region" description="Helical" evidence="1">
    <location>
        <begin position="133"/>
        <end position="151"/>
    </location>
</feature>
<dbReference type="RefSeq" id="WP_047232773.1">
    <property type="nucleotide sequence ID" value="NZ_JNBQ01000009.1"/>
</dbReference>
<feature type="transmembrane region" description="Helical" evidence="1">
    <location>
        <begin position="454"/>
        <end position="479"/>
    </location>
</feature>
<keyword evidence="1" id="KW-0812">Transmembrane</keyword>
<feature type="transmembrane region" description="Helical" evidence="1">
    <location>
        <begin position="54"/>
        <end position="79"/>
    </location>
</feature>
<feature type="transmembrane region" description="Helical" evidence="1">
    <location>
        <begin position="405"/>
        <end position="433"/>
    </location>
</feature>
<feature type="transmembrane region" description="Helical" evidence="1">
    <location>
        <begin position="333"/>
        <end position="355"/>
    </location>
</feature>
<feature type="transmembrane region" description="Helical" evidence="1">
    <location>
        <begin position="375"/>
        <end position="399"/>
    </location>
</feature>